<accession>A0AAJ0IG56</accession>
<dbReference type="Proteomes" id="UP001285908">
    <property type="component" value="Unassembled WGS sequence"/>
</dbReference>
<keyword evidence="1" id="KW-1133">Transmembrane helix</keyword>
<feature type="transmembrane region" description="Helical" evidence="1">
    <location>
        <begin position="29"/>
        <end position="47"/>
    </location>
</feature>
<keyword evidence="1" id="KW-0812">Transmembrane</keyword>
<evidence type="ECO:0000313" key="3">
    <source>
        <dbReference type="EMBL" id="KAK3499231.1"/>
    </source>
</evidence>
<evidence type="ECO:0000256" key="2">
    <source>
        <dbReference type="SAM" id="SignalP"/>
    </source>
</evidence>
<gene>
    <name evidence="3" type="ORF">B0T23DRAFT_309007</name>
</gene>
<reference evidence="3 4" key="1">
    <citation type="journal article" date="2023" name="Mol. Phylogenet. Evol.">
        <title>Genome-scale phylogeny and comparative genomics of the fungal order Sordariales.</title>
        <authorList>
            <person name="Hensen N."/>
            <person name="Bonometti L."/>
            <person name="Westerberg I."/>
            <person name="Brannstrom I.O."/>
            <person name="Guillou S."/>
            <person name="Cros-Aarteil S."/>
            <person name="Calhoun S."/>
            <person name="Haridas S."/>
            <person name="Kuo A."/>
            <person name="Mondo S."/>
            <person name="Pangilinan J."/>
            <person name="Riley R."/>
            <person name="LaButti K."/>
            <person name="Andreopoulos B."/>
            <person name="Lipzen A."/>
            <person name="Chen C."/>
            <person name="Yan M."/>
            <person name="Daum C."/>
            <person name="Ng V."/>
            <person name="Clum A."/>
            <person name="Steindorff A."/>
            <person name="Ohm R.A."/>
            <person name="Martin F."/>
            <person name="Silar P."/>
            <person name="Natvig D.O."/>
            <person name="Lalanne C."/>
            <person name="Gautier V."/>
            <person name="Ament-Velasquez S.L."/>
            <person name="Kruys A."/>
            <person name="Hutchinson M.I."/>
            <person name="Powell A.J."/>
            <person name="Barry K."/>
            <person name="Miller A.N."/>
            <person name="Grigoriev I.V."/>
            <person name="Debuchy R."/>
            <person name="Gladieux P."/>
            <person name="Hiltunen Thoren M."/>
            <person name="Johannesson H."/>
        </authorList>
    </citation>
    <scope>NUCLEOTIDE SEQUENCE [LARGE SCALE GENOMIC DNA]</scope>
    <source>
        <strain evidence="3 4">FGSC 10403</strain>
    </source>
</reference>
<name>A0AAJ0IG56_9PEZI</name>
<dbReference type="GeneID" id="87872120"/>
<comment type="caution">
    <text evidence="3">The sequence shown here is derived from an EMBL/GenBank/DDBJ whole genome shotgun (WGS) entry which is preliminary data.</text>
</comment>
<dbReference type="RefSeq" id="XP_062696864.1">
    <property type="nucleotide sequence ID" value="XM_062834498.1"/>
</dbReference>
<dbReference type="EMBL" id="JAULSX010000001">
    <property type="protein sequence ID" value="KAK3499231.1"/>
    <property type="molecule type" value="Genomic_DNA"/>
</dbReference>
<keyword evidence="4" id="KW-1185">Reference proteome</keyword>
<proteinExistence type="predicted"/>
<sequence length="92" mass="10294">MPLTFLLLLWLIGANSVRAQDPTSVGGIYRRIVAIVTVVVICVRIYLAAIRVREMHNVVTKRRRVIPFSEGPRTATEKLAKYNHISSSSSSE</sequence>
<evidence type="ECO:0000256" key="1">
    <source>
        <dbReference type="SAM" id="Phobius"/>
    </source>
</evidence>
<keyword evidence="1" id="KW-0472">Membrane</keyword>
<protein>
    <recommendedName>
        <fullName evidence="5">Secreted protein</fullName>
    </recommendedName>
</protein>
<evidence type="ECO:0008006" key="5">
    <source>
        <dbReference type="Google" id="ProtNLM"/>
    </source>
</evidence>
<feature type="chain" id="PRO_5042602723" description="Secreted protein" evidence="2">
    <location>
        <begin position="20"/>
        <end position="92"/>
    </location>
</feature>
<feature type="signal peptide" evidence="2">
    <location>
        <begin position="1"/>
        <end position="19"/>
    </location>
</feature>
<dbReference type="AlphaFoldDB" id="A0AAJ0IG56"/>
<organism evidence="3 4">
    <name type="scientific">Neurospora hispaniola</name>
    <dbReference type="NCBI Taxonomy" id="588809"/>
    <lineage>
        <taxon>Eukaryota</taxon>
        <taxon>Fungi</taxon>
        <taxon>Dikarya</taxon>
        <taxon>Ascomycota</taxon>
        <taxon>Pezizomycotina</taxon>
        <taxon>Sordariomycetes</taxon>
        <taxon>Sordariomycetidae</taxon>
        <taxon>Sordariales</taxon>
        <taxon>Sordariaceae</taxon>
        <taxon>Neurospora</taxon>
    </lineage>
</organism>
<evidence type="ECO:0000313" key="4">
    <source>
        <dbReference type="Proteomes" id="UP001285908"/>
    </source>
</evidence>
<keyword evidence="2" id="KW-0732">Signal</keyword>